<evidence type="ECO:0000256" key="1">
    <source>
        <dbReference type="SAM" id="MobiDB-lite"/>
    </source>
</evidence>
<evidence type="ECO:0000313" key="2">
    <source>
        <dbReference type="EMBL" id="KMS65271.1"/>
    </source>
</evidence>
<dbReference type="Proteomes" id="UP000035740">
    <property type="component" value="Unassembled WGS sequence"/>
</dbReference>
<gene>
    <name evidence="2" type="ORF">BVRB_037670</name>
</gene>
<name>A0A0J7YNW3_BETVV</name>
<dbReference type="Gramene" id="KMS65271">
    <property type="protein sequence ID" value="KMS65271"/>
    <property type="gene ID" value="BVRB_037670"/>
</dbReference>
<feature type="region of interest" description="Disordered" evidence="1">
    <location>
        <begin position="62"/>
        <end position="98"/>
    </location>
</feature>
<evidence type="ECO:0000313" key="3">
    <source>
        <dbReference type="Proteomes" id="UP000035740"/>
    </source>
</evidence>
<organism evidence="2 3">
    <name type="scientific">Beta vulgaris subsp. vulgaris</name>
    <name type="common">Beet</name>
    <dbReference type="NCBI Taxonomy" id="3555"/>
    <lineage>
        <taxon>Eukaryota</taxon>
        <taxon>Viridiplantae</taxon>
        <taxon>Streptophyta</taxon>
        <taxon>Embryophyta</taxon>
        <taxon>Tracheophyta</taxon>
        <taxon>Spermatophyta</taxon>
        <taxon>Magnoliopsida</taxon>
        <taxon>eudicotyledons</taxon>
        <taxon>Gunneridae</taxon>
        <taxon>Pentapetalae</taxon>
        <taxon>Caryophyllales</taxon>
        <taxon>Chenopodiaceae</taxon>
        <taxon>Betoideae</taxon>
        <taxon>Beta</taxon>
    </lineage>
</organism>
<accession>A0A0J7YNW3</accession>
<dbReference type="EMBL" id="KQ111565">
    <property type="protein sequence ID" value="KMS65271.1"/>
    <property type="molecule type" value="Genomic_DNA"/>
</dbReference>
<keyword evidence="3" id="KW-1185">Reference proteome</keyword>
<sequence>MACRKPSLQNIDYTKYSHWDRSQALVRFEPVSSNRCCERATTPKRCHDGKYSIPDCRHQTCNCDRRSKRSSKRPHRSSSRHSISTLNNQSHATRQHSRHYVSVEQYRHHGMHRVASARQSSFSVLSQSSAAVFLYQQRRHRINNK</sequence>
<feature type="non-terminal residue" evidence="2">
    <location>
        <position position="145"/>
    </location>
</feature>
<proteinExistence type="predicted"/>
<feature type="compositionally biased region" description="Basic residues" evidence="1">
    <location>
        <begin position="66"/>
        <end position="79"/>
    </location>
</feature>
<dbReference type="AlphaFoldDB" id="A0A0J7YNW3"/>
<protein>
    <submittedName>
        <fullName evidence="2">Uncharacterized protein</fullName>
    </submittedName>
</protein>
<reference evidence="2 3" key="1">
    <citation type="journal article" date="2014" name="Nature">
        <title>The genome of the recently domesticated crop plant sugar beet (Beta vulgaris).</title>
        <authorList>
            <person name="Dohm J.C."/>
            <person name="Minoche A.E."/>
            <person name="Holtgrawe D."/>
            <person name="Capella-Gutierrez S."/>
            <person name="Zakrzewski F."/>
            <person name="Tafer H."/>
            <person name="Rupp O."/>
            <person name="Sorensen T.R."/>
            <person name="Stracke R."/>
            <person name="Reinhardt R."/>
            <person name="Goesmann A."/>
            <person name="Kraft T."/>
            <person name="Schulz B."/>
            <person name="Stadler P.F."/>
            <person name="Schmidt T."/>
            <person name="Gabaldon T."/>
            <person name="Lehrach H."/>
            <person name="Weisshaar B."/>
            <person name="Himmelbauer H."/>
        </authorList>
    </citation>
    <scope>NUCLEOTIDE SEQUENCE [LARGE SCALE GENOMIC DNA]</scope>
    <source>
        <tissue evidence="2">Taproot</tissue>
    </source>
</reference>